<sequence>MRANVNKITFEEQPVWREIDRHDSTSAASALQPFLYRHFHPPHVHLTFTSSSPLCTPPARHASALQPQPPPPYTTSFSPAGPVTPAVAVAGGQAVLPCNISSLRGDSFQLVLWYRDHVPTPVFSYDARSGAYTRPKEWSDPKILGERAHFTVTTSPAALVLNLTRRSDQAVYRCRVDYKHLTTTHARVNLTVIEPVRGVRIVDDGGTELVGVAGPYILEQRPFSYLPSCGRRSLTYPPTTMSSPPAREDGAGRCPRAFPEIVNTIHLRALKKEDLRDVYTCKAANHDLAPVREATIQLDMNFGPEEVEIRGLEQPVSAGVPHQVVCEARESRPPAILTWWLDGAMKKSVSHMTSVDGLVTTSTLKLVIYSEDEGKLLTCRAENPDLPAASIEASHHLQVLYPPEVEARPETLKITWMFNGVELQHNTSSRVMVVGRSLVMQKVSRKQAGSYTCSATNSQGTNSSSPIHLSVKYSPVCRVEQTDVYGVGRHEKTTVTCRVDADPPVTAYRWAFNNTGEFVDIPSKSQRSDLRYSPVSDLDYGTLLCWATNAVGTQRTPCTFTVFPAGKPDVPNSCLAFNETEESVSVSCEPGYSGGVDQSFLLEAWDDGVVRATDTSDSPILQVSGLRPGTRYTLKIFAVNTMGRSQPYIFTAFTLTDVAERRTALGAGEEGEPLSPVVGAVLGGVAAVVVLTAVALVVAKCRRSRAPEDAGTRKGGDEGVGEAGYKAAGKSGSQQETSHDTAGPDLVSTSQESALMSHSHDSTTPLIGNGRLLQSQAKQEQVYQSQGQQQGKQYAPQQHHHADPQKAKHVVIVDAPAVEPSSYYQEEPMVEEVPAGASGAGGGGGGGTLHYQTHPKVSYVPIYQRYQHQGEWAGVSEGAWSGGAHGGTAGVGVGVVAEQQQQQQPSTTSPLSPYGMIDPRRHSAYLRPLDELPPQVTHMPSHISEHQLGRQTQPQPYSPPHPHQLSTAPSPAPTVVFKPSSEHESSV</sequence>
<evidence type="ECO:0000259" key="7">
    <source>
        <dbReference type="PROSITE" id="PS50853"/>
    </source>
</evidence>
<comment type="subcellular location">
    <subcellularLocation>
        <location evidence="1">Membrane</location>
        <topology evidence="1">Single-pass membrane protein</topology>
    </subcellularLocation>
</comment>
<name>A0AAW0USL6_SCYPA</name>
<comment type="caution">
    <text evidence="8">The sequence shown here is derived from an EMBL/GenBank/DDBJ whole genome shotgun (WGS) entry which is preliminary data.</text>
</comment>
<dbReference type="SUPFAM" id="SSF48726">
    <property type="entry name" value="Immunoglobulin"/>
    <property type="match status" value="4"/>
</dbReference>
<feature type="domain" description="Ig-like" evidence="6">
    <location>
        <begin position="72"/>
        <end position="191"/>
    </location>
</feature>
<dbReference type="Proteomes" id="UP001487740">
    <property type="component" value="Unassembled WGS sequence"/>
</dbReference>
<dbReference type="InterPro" id="IPR036179">
    <property type="entry name" value="Ig-like_dom_sf"/>
</dbReference>
<dbReference type="InterPro" id="IPR036116">
    <property type="entry name" value="FN3_sf"/>
</dbReference>
<keyword evidence="5" id="KW-1133">Transmembrane helix</keyword>
<dbReference type="Pfam" id="PF13927">
    <property type="entry name" value="Ig_3"/>
    <property type="match status" value="1"/>
</dbReference>
<evidence type="ECO:0000259" key="6">
    <source>
        <dbReference type="PROSITE" id="PS50835"/>
    </source>
</evidence>
<keyword evidence="3" id="KW-1015">Disulfide bond</keyword>
<evidence type="ECO:0000313" key="8">
    <source>
        <dbReference type="EMBL" id="KAK8401715.1"/>
    </source>
</evidence>
<dbReference type="AlphaFoldDB" id="A0AAW0USL6"/>
<evidence type="ECO:0000256" key="2">
    <source>
        <dbReference type="ARBA" id="ARBA00023136"/>
    </source>
</evidence>
<dbReference type="PROSITE" id="PS50835">
    <property type="entry name" value="IG_LIKE"/>
    <property type="match status" value="3"/>
</dbReference>
<dbReference type="Pfam" id="PF00041">
    <property type="entry name" value="fn3"/>
    <property type="match status" value="1"/>
</dbReference>
<evidence type="ECO:0000256" key="5">
    <source>
        <dbReference type="SAM" id="Phobius"/>
    </source>
</evidence>
<dbReference type="InterPro" id="IPR013783">
    <property type="entry name" value="Ig-like_fold"/>
</dbReference>
<dbReference type="GO" id="GO:0030154">
    <property type="term" value="P:cell differentiation"/>
    <property type="evidence" value="ECO:0007669"/>
    <property type="project" value="UniProtKB-ARBA"/>
</dbReference>
<dbReference type="EMBL" id="JARAKH010000008">
    <property type="protein sequence ID" value="KAK8401715.1"/>
    <property type="molecule type" value="Genomic_DNA"/>
</dbReference>
<dbReference type="PROSITE" id="PS50853">
    <property type="entry name" value="FN3"/>
    <property type="match status" value="1"/>
</dbReference>
<accession>A0AAW0USL6</accession>
<dbReference type="SUPFAM" id="SSF49265">
    <property type="entry name" value="Fibronectin type III"/>
    <property type="match status" value="1"/>
</dbReference>
<dbReference type="SMART" id="SM00409">
    <property type="entry name" value="IG"/>
    <property type="match status" value="3"/>
</dbReference>
<feature type="domain" description="Ig-like" evidence="6">
    <location>
        <begin position="373"/>
        <end position="470"/>
    </location>
</feature>
<gene>
    <name evidence="8" type="ORF">O3P69_001084</name>
</gene>
<dbReference type="CDD" id="cd00063">
    <property type="entry name" value="FN3"/>
    <property type="match status" value="1"/>
</dbReference>
<dbReference type="GO" id="GO:0009653">
    <property type="term" value="P:anatomical structure morphogenesis"/>
    <property type="evidence" value="ECO:0007669"/>
    <property type="project" value="UniProtKB-ARBA"/>
</dbReference>
<organism evidence="8 9">
    <name type="scientific">Scylla paramamosain</name>
    <name type="common">Mud crab</name>
    <dbReference type="NCBI Taxonomy" id="85552"/>
    <lineage>
        <taxon>Eukaryota</taxon>
        <taxon>Metazoa</taxon>
        <taxon>Ecdysozoa</taxon>
        <taxon>Arthropoda</taxon>
        <taxon>Crustacea</taxon>
        <taxon>Multicrustacea</taxon>
        <taxon>Malacostraca</taxon>
        <taxon>Eumalacostraca</taxon>
        <taxon>Eucarida</taxon>
        <taxon>Decapoda</taxon>
        <taxon>Pleocyemata</taxon>
        <taxon>Brachyura</taxon>
        <taxon>Eubrachyura</taxon>
        <taxon>Portunoidea</taxon>
        <taxon>Portunidae</taxon>
        <taxon>Portuninae</taxon>
        <taxon>Scylla</taxon>
    </lineage>
</organism>
<evidence type="ECO:0000256" key="3">
    <source>
        <dbReference type="ARBA" id="ARBA00023157"/>
    </source>
</evidence>
<dbReference type="GO" id="GO:0016020">
    <property type="term" value="C:membrane"/>
    <property type="evidence" value="ECO:0007669"/>
    <property type="project" value="UniProtKB-SubCell"/>
</dbReference>
<dbReference type="SMART" id="SM00060">
    <property type="entry name" value="FN3"/>
    <property type="match status" value="1"/>
</dbReference>
<proteinExistence type="predicted"/>
<dbReference type="InterPro" id="IPR003599">
    <property type="entry name" value="Ig_sub"/>
</dbReference>
<feature type="domain" description="Fibronectin type-III" evidence="7">
    <location>
        <begin position="570"/>
        <end position="659"/>
    </location>
</feature>
<dbReference type="PANTHER" id="PTHR23278">
    <property type="entry name" value="SIDESTEP PROTEIN"/>
    <property type="match status" value="1"/>
</dbReference>
<feature type="compositionally biased region" description="Basic and acidic residues" evidence="4">
    <location>
        <begin position="705"/>
        <end position="717"/>
    </location>
</feature>
<dbReference type="Pfam" id="PF08205">
    <property type="entry name" value="C2-set_2"/>
    <property type="match status" value="1"/>
</dbReference>
<dbReference type="InterPro" id="IPR003961">
    <property type="entry name" value="FN3_dom"/>
</dbReference>
<protein>
    <recommendedName>
        <fullName evidence="10">Nephrin</fullName>
    </recommendedName>
</protein>
<feature type="region of interest" description="Disordered" evidence="4">
    <location>
        <begin position="943"/>
        <end position="987"/>
    </location>
</feature>
<dbReference type="PANTHER" id="PTHR23278:SF19">
    <property type="entry name" value="OBSCURIN"/>
    <property type="match status" value="1"/>
</dbReference>
<dbReference type="InterPro" id="IPR013162">
    <property type="entry name" value="CD80_C2-set"/>
</dbReference>
<feature type="compositionally biased region" description="Low complexity" evidence="4">
    <location>
        <begin position="779"/>
        <end position="797"/>
    </location>
</feature>
<dbReference type="InterPro" id="IPR007110">
    <property type="entry name" value="Ig-like_dom"/>
</dbReference>
<evidence type="ECO:0000256" key="1">
    <source>
        <dbReference type="ARBA" id="ARBA00004167"/>
    </source>
</evidence>
<evidence type="ECO:0000256" key="4">
    <source>
        <dbReference type="SAM" id="MobiDB-lite"/>
    </source>
</evidence>
<keyword evidence="2 5" id="KW-0472">Membrane</keyword>
<feature type="domain" description="Ig-like" evidence="6">
    <location>
        <begin position="475"/>
        <end position="561"/>
    </location>
</feature>
<keyword evidence="5" id="KW-0812">Transmembrane</keyword>
<keyword evidence="9" id="KW-1185">Reference proteome</keyword>
<feature type="compositionally biased region" description="Polar residues" evidence="4">
    <location>
        <begin position="747"/>
        <end position="778"/>
    </location>
</feature>
<evidence type="ECO:0000313" key="9">
    <source>
        <dbReference type="Proteomes" id="UP001487740"/>
    </source>
</evidence>
<evidence type="ECO:0008006" key="10">
    <source>
        <dbReference type="Google" id="ProtNLM"/>
    </source>
</evidence>
<feature type="region of interest" description="Disordered" evidence="4">
    <location>
        <begin position="705"/>
        <end position="806"/>
    </location>
</feature>
<reference evidence="8 9" key="1">
    <citation type="submission" date="2023-03" db="EMBL/GenBank/DDBJ databases">
        <title>High-quality genome of Scylla paramamosain provides insights in environmental adaptation.</title>
        <authorList>
            <person name="Zhang L."/>
        </authorList>
    </citation>
    <scope>NUCLEOTIDE SEQUENCE [LARGE SCALE GENOMIC DNA]</scope>
    <source>
        <strain evidence="8">LZ_2023a</strain>
        <tissue evidence="8">Muscle</tissue>
    </source>
</reference>
<dbReference type="Gene3D" id="2.60.40.10">
    <property type="entry name" value="Immunoglobulins"/>
    <property type="match status" value="5"/>
</dbReference>
<feature type="transmembrane region" description="Helical" evidence="5">
    <location>
        <begin position="677"/>
        <end position="699"/>
    </location>
</feature>